<evidence type="ECO:0000313" key="1">
    <source>
        <dbReference type="EMBL" id="OMO68143.1"/>
    </source>
</evidence>
<dbReference type="EMBL" id="AWUE01020427">
    <property type="protein sequence ID" value="OMO68143.1"/>
    <property type="molecule type" value="Genomic_DNA"/>
</dbReference>
<dbReference type="Proteomes" id="UP000187203">
    <property type="component" value="Unassembled WGS sequence"/>
</dbReference>
<evidence type="ECO:0000313" key="2">
    <source>
        <dbReference type="Proteomes" id="UP000187203"/>
    </source>
</evidence>
<name>A0A1R3HD28_9ROSI</name>
<dbReference type="AlphaFoldDB" id="A0A1R3HD28"/>
<keyword evidence="2" id="KW-1185">Reference proteome</keyword>
<proteinExistence type="predicted"/>
<gene>
    <name evidence="1" type="ORF">COLO4_29863</name>
</gene>
<comment type="caution">
    <text evidence="1">The sequence shown here is derived from an EMBL/GenBank/DDBJ whole genome shotgun (WGS) entry which is preliminary data.</text>
</comment>
<protein>
    <submittedName>
        <fullName evidence="1">Lipoxygenase</fullName>
    </submittedName>
</protein>
<reference evidence="2" key="1">
    <citation type="submission" date="2013-09" db="EMBL/GenBank/DDBJ databases">
        <title>Corchorus olitorius genome sequencing.</title>
        <authorList>
            <person name="Alam M."/>
            <person name="Haque M.S."/>
            <person name="Islam M.S."/>
            <person name="Emdad E.M."/>
            <person name="Islam M.M."/>
            <person name="Ahmed B."/>
            <person name="Halim A."/>
            <person name="Hossen Q.M.M."/>
            <person name="Hossain M.Z."/>
            <person name="Ahmed R."/>
            <person name="Khan M.M."/>
            <person name="Islam R."/>
            <person name="Rashid M.M."/>
            <person name="Khan S.A."/>
            <person name="Rahman M.S."/>
            <person name="Alam M."/>
            <person name="Yahiya A.S."/>
            <person name="Khan M.S."/>
            <person name="Azam M.S."/>
            <person name="Haque T."/>
            <person name="Lashkar M.Z.H."/>
            <person name="Akhand A.I."/>
            <person name="Morshed G."/>
            <person name="Roy S."/>
            <person name="Uddin K.S."/>
            <person name="Rabeya T."/>
            <person name="Hossain A.S."/>
            <person name="Chowdhury A."/>
            <person name="Snigdha A.R."/>
            <person name="Mortoza M.S."/>
            <person name="Matin S.A."/>
            <person name="Hoque S.M.E."/>
            <person name="Islam M.K."/>
            <person name="Roy D.K."/>
            <person name="Haider R."/>
            <person name="Moosa M.M."/>
            <person name="Elias S.M."/>
            <person name="Hasan A.M."/>
            <person name="Jahan S."/>
            <person name="Shafiuddin M."/>
            <person name="Mahmood N."/>
            <person name="Shommy N.S."/>
        </authorList>
    </citation>
    <scope>NUCLEOTIDE SEQUENCE [LARGE SCALE GENOMIC DNA]</scope>
    <source>
        <strain evidence="2">cv. O-4</strain>
    </source>
</reference>
<accession>A0A1R3HD28</accession>
<sequence>MDSFIDPTFSAEGNEIVADIDIYSHLNCEPIIHEGDHAKGESVEKRKQPVIIRNTYVEGDGVEKGEELSVSFNEPNSHCSNEVVPESNLELSGHLNSSLDKAYLTVLSRKTEWKMVENVNESSSDHSPTEECHLVTKGPSDRWTQKKKHKKYKKVASGILGREREDRSVMIQALVDLEEYLRDLKFYEIDNMILRAKRGKEKLHSIMHDVIDLVGGLS</sequence>
<organism evidence="1 2">
    <name type="scientific">Corchorus olitorius</name>
    <dbReference type="NCBI Taxonomy" id="93759"/>
    <lineage>
        <taxon>Eukaryota</taxon>
        <taxon>Viridiplantae</taxon>
        <taxon>Streptophyta</taxon>
        <taxon>Embryophyta</taxon>
        <taxon>Tracheophyta</taxon>
        <taxon>Spermatophyta</taxon>
        <taxon>Magnoliopsida</taxon>
        <taxon>eudicotyledons</taxon>
        <taxon>Gunneridae</taxon>
        <taxon>Pentapetalae</taxon>
        <taxon>rosids</taxon>
        <taxon>malvids</taxon>
        <taxon>Malvales</taxon>
        <taxon>Malvaceae</taxon>
        <taxon>Grewioideae</taxon>
        <taxon>Apeibeae</taxon>
        <taxon>Corchorus</taxon>
    </lineage>
</organism>